<sequence>MDAIREELLETRQLVQDSQYLLEHKPLYQVPAYRAAMLEEIAAEKIKIGQLERKLEETSRPKPQEEPATFLANPSSRPTQISASKYAPSAEPQIKPQVAGQSTGYTAMASNPTPPASAPVPRQPLPADKQLGISVADTQSELADLKSEMANLKSELADTKFELAHTKSELAMLKAQFQANEERVLLAEQIRQEVIDAEERVAQEAARIKKLREAED</sequence>
<gene>
    <name evidence="3" type="ORF">PDIGIT_LOCUS5606</name>
</gene>
<evidence type="ECO:0000256" key="1">
    <source>
        <dbReference type="SAM" id="Coils"/>
    </source>
</evidence>
<evidence type="ECO:0000313" key="3">
    <source>
        <dbReference type="EMBL" id="CAI6332581.1"/>
    </source>
</evidence>
<evidence type="ECO:0000256" key="2">
    <source>
        <dbReference type="SAM" id="MobiDB-lite"/>
    </source>
</evidence>
<feature type="compositionally biased region" description="Basic and acidic residues" evidence="2">
    <location>
        <begin position="54"/>
        <end position="65"/>
    </location>
</feature>
<keyword evidence="4" id="KW-1185">Reference proteome</keyword>
<feature type="compositionally biased region" description="Polar residues" evidence="2">
    <location>
        <begin position="99"/>
        <end position="111"/>
    </location>
</feature>
<protein>
    <submittedName>
        <fullName evidence="3">Uncharacterized protein</fullName>
    </submittedName>
</protein>
<comment type="caution">
    <text evidence="3">The sequence shown here is derived from an EMBL/GenBank/DDBJ whole genome shotgun (WGS) entry which is preliminary data.</text>
</comment>
<dbReference type="Gene3D" id="1.10.287.540">
    <property type="entry name" value="Helix hairpin bin"/>
    <property type="match status" value="1"/>
</dbReference>
<keyword evidence="1" id="KW-0175">Coiled coil</keyword>
<dbReference type="Proteomes" id="UP001152607">
    <property type="component" value="Unassembled WGS sequence"/>
</dbReference>
<reference evidence="3" key="1">
    <citation type="submission" date="2023-01" db="EMBL/GenBank/DDBJ databases">
        <authorList>
            <person name="Van Ghelder C."/>
            <person name="Rancurel C."/>
        </authorList>
    </citation>
    <scope>NUCLEOTIDE SEQUENCE</scope>
    <source>
        <strain evidence="3">CNCM I-4278</strain>
    </source>
</reference>
<feature type="coiled-coil region" evidence="1">
    <location>
        <begin position="135"/>
        <end position="214"/>
    </location>
</feature>
<feature type="compositionally biased region" description="Pro residues" evidence="2">
    <location>
        <begin position="112"/>
        <end position="124"/>
    </location>
</feature>
<organism evidence="3 4">
    <name type="scientific">Periconia digitata</name>
    <dbReference type="NCBI Taxonomy" id="1303443"/>
    <lineage>
        <taxon>Eukaryota</taxon>
        <taxon>Fungi</taxon>
        <taxon>Dikarya</taxon>
        <taxon>Ascomycota</taxon>
        <taxon>Pezizomycotina</taxon>
        <taxon>Dothideomycetes</taxon>
        <taxon>Pleosporomycetidae</taxon>
        <taxon>Pleosporales</taxon>
        <taxon>Massarineae</taxon>
        <taxon>Periconiaceae</taxon>
        <taxon>Periconia</taxon>
    </lineage>
</organism>
<feature type="region of interest" description="Disordered" evidence="2">
    <location>
        <begin position="54"/>
        <end position="127"/>
    </location>
</feature>
<name>A0A9W4UAD4_9PLEO</name>
<evidence type="ECO:0000313" key="4">
    <source>
        <dbReference type="Proteomes" id="UP001152607"/>
    </source>
</evidence>
<accession>A0A9W4UAD4</accession>
<proteinExistence type="predicted"/>
<dbReference type="EMBL" id="CAOQHR010000003">
    <property type="protein sequence ID" value="CAI6332581.1"/>
    <property type="molecule type" value="Genomic_DNA"/>
</dbReference>
<feature type="compositionally biased region" description="Polar residues" evidence="2">
    <location>
        <begin position="72"/>
        <end position="83"/>
    </location>
</feature>
<dbReference type="AlphaFoldDB" id="A0A9W4UAD4"/>